<dbReference type="OrthoDB" id="1913746at2"/>
<reference evidence="1 2" key="1">
    <citation type="submission" date="2016-10" db="EMBL/GenBank/DDBJ databases">
        <authorList>
            <person name="de Groot N.N."/>
        </authorList>
    </citation>
    <scope>NUCLEOTIDE SEQUENCE [LARGE SCALE GENOMIC DNA]</scope>
    <source>
        <strain evidence="1 2">DSM 12272</strain>
    </source>
</reference>
<dbReference type="EMBL" id="FNJM01000001">
    <property type="protein sequence ID" value="SDO96136.1"/>
    <property type="molecule type" value="Genomic_DNA"/>
</dbReference>
<gene>
    <name evidence="1" type="ORF">SAMN04488529_101955</name>
</gene>
<evidence type="ECO:0000313" key="1">
    <source>
        <dbReference type="EMBL" id="SDO96136.1"/>
    </source>
</evidence>
<keyword evidence="2" id="KW-1185">Reference proteome</keyword>
<dbReference type="STRING" id="94869.SAMN04488529_101955"/>
<dbReference type="Proteomes" id="UP000198597">
    <property type="component" value="Unassembled WGS sequence"/>
</dbReference>
<accession>A0A1H0NUD3</accession>
<protein>
    <submittedName>
        <fullName evidence="1">Uncharacterized protein</fullName>
    </submittedName>
</protein>
<evidence type="ECO:0000313" key="2">
    <source>
        <dbReference type="Proteomes" id="UP000198597"/>
    </source>
</evidence>
<proteinExistence type="predicted"/>
<dbReference type="AlphaFoldDB" id="A0A1H0NUD3"/>
<sequence>MCAVIRKMISGIELYNNEVKELNFNFASQINEGRTLLKGRVVNIFGEPIPKAAVEITVFDESYIPYRDVCTGVTFTLLDGSYGISLPYKISYGYRITAYC</sequence>
<organism evidence="1 2">
    <name type="scientific">Clostridium gasigenes</name>
    <dbReference type="NCBI Taxonomy" id="94869"/>
    <lineage>
        <taxon>Bacteria</taxon>
        <taxon>Bacillati</taxon>
        <taxon>Bacillota</taxon>
        <taxon>Clostridia</taxon>
        <taxon>Eubacteriales</taxon>
        <taxon>Clostridiaceae</taxon>
        <taxon>Clostridium</taxon>
    </lineage>
</organism>
<name>A0A1H0NUD3_9CLOT</name>
<dbReference type="RefSeq" id="WP_089966324.1">
    <property type="nucleotide sequence ID" value="NZ_FNJM01000001.1"/>
</dbReference>